<dbReference type="OMA" id="WIEIAAM"/>
<feature type="transmembrane region" description="Helical" evidence="7">
    <location>
        <begin position="198"/>
        <end position="216"/>
    </location>
</feature>
<proteinExistence type="predicted"/>
<dbReference type="Proteomes" id="UP000324585">
    <property type="component" value="Unassembled WGS sequence"/>
</dbReference>
<dbReference type="Pfam" id="PF00892">
    <property type="entry name" value="EamA"/>
    <property type="match status" value="2"/>
</dbReference>
<dbReference type="EMBL" id="VRMN01000001">
    <property type="protein sequence ID" value="KAA8498803.1"/>
    <property type="molecule type" value="Genomic_DNA"/>
</dbReference>
<protein>
    <submittedName>
        <fullName evidence="9">Putative transporter</fullName>
    </submittedName>
</protein>
<reference evidence="10" key="1">
    <citation type="journal article" date="2019" name="Nat. Commun.">
        <title>Expansion of phycobilisome linker gene families in mesophilic red algae.</title>
        <authorList>
            <person name="Lee J."/>
            <person name="Kim D."/>
            <person name="Bhattacharya D."/>
            <person name="Yoon H.S."/>
        </authorList>
    </citation>
    <scope>NUCLEOTIDE SEQUENCE [LARGE SCALE GENOMIC DNA]</scope>
    <source>
        <strain evidence="10">CCMP 1328</strain>
    </source>
</reference>
<accession>A0A5J4Z7J5</accession>
<dbReference type="AlphaFoldDB" id="A0A5J4Z7J5"/>
<comment type="caution">
    <text evidence="9">The sequence shown here is derived from an EMBL/GenBank/DDBJ whole genome shotgun (WGS) entry which is preliminary data.</text>
</comment>
<feature type="transmembrane region" description="Helical" evidence="7">
    <location>
        <begin position="289"/>
        <end position="309"/>
    </location>
</feature>
<evidence type="ECO:0000313" key="10">
    <source>
        <dbReference type="Proteomes" id="UP000324585"/>
    </source>
</evidence>
<dbReference type="GO" id="GO:0005886">
    <property type="term" value="C:plasma membrane"/>
    <property type="evidence" value="ECO:0007669"/>
    <property type="project" value="UniProtKB-SubCell"/>
</dbReference>
<evidence type="ECO:0000256" key="4">
    <source>
        <dbReference type="ARBA" id="ARBA00022989"/>
    </source>
</evidence>
<feature type="transmembrane region" description="Helical" evidence="7">
    <location>
        <begin position="223"/>
        <end position="242"/>
    </location>
</feature>
<evidence type="ECO:0000256" key="3">
    <source>
        <dbReference type="ARBA" id="ARBA00022692"/>
    </source>
</evidence>
<keyword evidence="5 7" id="KW-0472">Membrane</keyword>
<dbReference type="OrthoDB" id="2017960at2759"/>
<sequence>MQRLTGWVTTPIHQTDVPALRAPRPRQRHVLFARPRARSRTARRSGALKSSSGVDQDAHATKGLLNANKLQVGVAYALLNGVALTWGSQHAVIKWLLDSVASDDPTAQLMSPALLNTLRFALSAVVTVPALGSLWTSHRSPDLNTDTVTSEHMSTSEQTWQAPVTLLRDGCELGAWMFAGYALQSAGLQYTDASRSAFLLYLNVKLVPVCGMLLYARRYPWQTWASAALAVLGTMLLATSTISGQGSSANAIPIFGSFNLGDALSIAAAGASAMFILRLEAFARRHPAGPLNAVSLCFVTALSFVWLMLNGDFASPADLLYAPLGLSPLQAFALLYLGVVATAFTNWAQARGQRVIPADKAALVYAMDPVYAAVFAQLILHESLTVQGFAGGAIITCAALWGRSSRDQDETEKGK</sequence>
<dbReference type="InterPro" id="IPR037185">
    <property type="entry name" value="EmrE-like"/>
</dbReference>
<dbReference type="PANTHER" id="PTHR42920">
    <property type="entry name" value="OS03G0707200 PROTEIN-RELATED"/>
    <property type="match status" value="1"/>
</dbReference>
<evidence type="ECO:0000256" key="2">
    <source>
        <dbReference type="ARBA" id="ARBA00022475"/>
    </source>
</evidence>
<comment type="subcellular location">
    <subcellularLocation>
        <location evidence="1">Cell membrane</location>
        <topology evidence="1">Multi-pass membrane protein</topology>
    </subcellularLocation>
</comment>
<keyword evidence="4 7" id="KW-1133">Transmembrane helix</keyword>
<keyword evidence="10" id="KW-1185">Reference proteome</keyword>
<dbReference type="SUPFAM" id="SSF103481">
    <property type="entry name" value="Multidrug resistance efflux transporter EmrE"/>
    <property type="match status" value="2"/>
</dbReference>
<evidence type="ECO:0000256" key="7">
    <source>
        <dbReference type="SAM" id="Phobius"/>
    </source>
</evidence>
<feature type="domain" description="EamA" evidence="8">
    <location>
        <begin position="80"/>
        <end position="238"/>
    </location>
</feature>
<feature type="region of interest" description="Disordered" evidence="6">
    <location>
        <begin position="34"/>
        <end position="55"/>
    </location>
</feature>
<feature type="transmembrane region" description="Helical" evidence="7">
    <location>
        <begin position="329"/>
        <end position="350"/>
    </location>
</feature>
<evidence type="ECO:0000256" key="5">
    <source>
        <dbReference type="ARBA" id="ARBA00023136"/>
    </source>
</evidence>
<feature type="transmembrane region" description="Helical" evidence="7">
    <location>
        <begin position="254"/>
        <end position="277"/>
    </location>
</feature>
<feature type="domain" description="EamA" evidence="8">
    <location>
        <begin position="261"/>
        <end position="400"/>
    </location>
</feature>
<keyword evidence="3 7" id="KW-0812">Transmembrane</keyword>
<keyword evidence="2" id="KW-1003">Cell membrane</keyword>
<feature type="compositionally biased region" description="Basic residues" evidence="6">
    <location>
        <begin position="34"/>
        <end position="43"/>
    </location>
</feature>
<evidence type="ECO:0000259" key="8">
    <source>
        <dbReference type="Pfam" id="PF00892"/>
    </source>
</evidence>
<dbReference type="InterPro" id="IPR051258">
    <property type="entry name" value="Diverse_Substrate_Transporter"/>
</dbReference>
<feature type="transmembrane region" description="Helical" evidence="7">
    <location>
        <begin position="362"/>
        <end position="380"/>
    </location>
</feature>
<dbReference type="InterPro" id="IPR000620">
    <property type="entry name" value="EamA_dom"/>
</dbReference>
<evidence type="ECO:0000256" key="6">
    <source>
        <dbReference type="SAM" id="MobiDB-lite"/>
    </source>
</evidence>
<evidence type="ECO:0000256" key="1">
    <source>
        <dbReference type="ARBA" id="ARBA00004651"/>
    </source>
</evidence>
<organism evidence="9 10">
    <name type="scientific">Porphyridium purpureum</name>
    <name type="common">Red alga</name>
    <name type="synonym">Porphyridium cruentum</name>
    <dbReference type="NCBI Taxonomy" id="35688"/>
    <lineage>
        <taxon>Eukaryota</taxon>
        <taxon>Rhodophyta</taxon>
        <taxon>Bangiophyceae</taxon>
        <taxon>Porphyridiales</taxon>
        <taxon>Porphyridiaceae</taxon>
        <taxon>Porphyridium</taxon>
    </lineage>
</organism>
<gene>
    <name evidence="9" type="ORF">FVE85_6388</name>
</gene>
<evidence type="ECO:0000313" key="9">
    <source>
        <dbReference type="EMBL" id="KAA8498803.1"/>
    </source>
</evidence>
<dbReference type="PANTHER" id="PTHR42920:SF5">
    <property type="entry name" value="EAMA DOMAIN-CONTAINING PROTEIN"/>
    <property type="match status" value="1"/>
</dbReference>
<name>A0A5J4Z7J5_PORPP</name>
<feature type="transmembrane region" description="Helical" evidence="7">
    <location>
        <begin position="386"/>
        <end position="403"/>
    </location>
</feature>